<proteinExistence type="predicted"/>
<evidence type="ECO:0000256" key="1">
    <source>
        <dbReference type="SAM" id="Phobius"/>
    </source>
</evidence>
<keyword evidence="1" id="KW-0812">Transmembrane</keyword>
<feature type="transmembrane region" description="Helical" evidence="1">
    <location>
        <begin position="309"/>
        <end position="331"/>
    </location>
</feature>
<accession>A0A238YTN7</accession>
<sequence length="357" mass="42409">MVNSQLKTLETIGAILSFKSDPHLLKITLQKEHFNWDALVTIGSRHLVLPAMYCRLKEKQLLHCLPEDLVLYLEEITAINRNRNLGILKEVTAISELFNKHQIDHVFLKGSALLAGNYYQDIGERMIGDIDVLVASNQLDEAYELLLKEDYKSNVSFGDKYFEYQHLPRLAKKTVLAAVEIHRNVLKRKYFNCLIVNEIFIKKRIINGISIPNDQHLFEHNILNLQLNDQGNYLVFVNLRTAYDTELILKENSTIDFNFYYSKGLFKNYFLLHPFLIKDFNNIPSTTITNKLYLAFYIFKTKHRWFNIIWNKIFFFVDLVTFLVAHFWFFISNKKYRTDLIKERKHFYKKLKIQFFR</sequence>
<keyword evidence="3" id="KW-1185">Reference proteome</keyword>
<dbReference type="RefSeq" id="WP_176461303.1">
    <property type="nucleotide sequence ID" value="NZ_FZNT01000011.1"/>
</dbReference>
<keyword evidence="2" id="KW-0808">Transferase</keyword>
<evidence type="ECO:0000313" key="2">
    <source>
        <dbReference type="EMBL" id="SNR74515.1"/>
    </source>
</evidence>
<dbReference type="AlphaFoldDB" id="A0A238YTN7"/>
<organism evidence="2 3">
    <name type="scientific">Lutibacter agarilyticus</name>
    <dbReference type="NCBI Taxonomy" id="1109740"/>
    <lineage>
        <taxon>Bacteria</taxon>
        <taxon>Pseudomonadati</taxon>
        <taxon>Bacteroidota</taxon>
        <taxon>Flavobacteriia</taxon>
        <taxon>Flavobacteriales</taxon>
        <taxon>Flavobacteriaceae</taxon>
        <taxon>Lutibacter</taxon>
    </lineage>
</organism>
<reference evidence="2 3" key="1">
    <citation type="submission" date="2017-06" db="EMBL/GenBank/DDBJ databases">
        <authorList>
            <person name="Kim H.J."/>
            <person name="Triplett B.A."/>
        </authorList>
    </citation>
    <scope>NUCLEOTIDE SEQUENCE [LARGE SCALE GENOMIC DNA]</scope>
    <source>
        <strain evidence="2 3">DSM 29150</strain>
    </source>
</reference>
<dbReference type="InterPro" id="IPR039498">
    <property type="entry name" value="NTP_transf_5"/>
</dbReference>
<dbReference type="Proteomes" id="UP000198384">
    <property type="component" value="Unassembled WGS sequence"/>
</dbReference>
<dbReference type="GO" id="GO:0016740">
    <property type="term" value="F:transferase activity"/>
    <property type="evidence" value="ECO:0007669"/>
    <property type="project" value="UniProtKB-KW"/>
</dbReference>
<keyword evidence="1" id="KW-1133">Transmembrane helix</keyword>
<evidence type="ECO:0000313" key="3">
    <source>
        <dbReference type="Proteomes" id="UP000198384"/>
    </source>
</evidence>
<dbReference type="EMBL" id="FZNT01000011">
    <property type="protein sequence ID" value="SNR74515.1"/>
    <property type="molecule type" value="Genomic_DNA"/>
</dbReference>
<keyword evidence="1" id="KW-0472">Membrane</keyword>
<name>A0A238YTN7_9FLAO</name>
<protein>
    <submittedName>
        <fullName evidence="2">Uncharacterized nucleotidyltransferase</fullName>
    </submittedName>
</protein>
<dbReference type="Pfam" id="PF14907">
    <property type="entry name" value="NTP_transf_5"/>
    <property type="match status" value="1"/>
</dbReference>
<gene>
    <name evidence="2" type="ORF">SAMN06265371_1113</name>
</gene>